<gene>
    <name evidence="3" type="ORF">IAB27_00825</name>
</gene>
<evidence type="ECO:0000313" key="3">
    <source>
        <dbReference type="EMBL" id="HIQ90160.1"/>
    </source>
</evidence>
<dbReference type="Proteomes" id="UP000886786">
    <property type="component" value="Unassembled WGS sequence"/>
</dbReference>
<comment type="caution">
    <text evidence="3">The sequence shown here is derived from an EMBL/GenBank/DDBJ whole genome shotgun (WGS) entry which is preliminary data.</text>
</comment>
<proteinExistence type="predicted"/>
<name>A0A9D0ZRT2_9FIRM</name>
<dbReference type="AlphaFoldDB" id="A0A9D0ZRT2"/>
<evidence type="ECO:0000313" key="4">
    <source>
        <dbReference type="Proteomes" id="UP000886786"/>
    </source>
</evidence>
<organism evidence="3 4">
    <name type="scientific">Candidatus Coprosoma intestinipullorum</name>
    <dbReference type="NCBI Taxonomy" id="2840752"/>
    <lineage>
        <taxon>Bacteria</taxon>
        <taxon>Bacillati</taxon>
        <taxon>Bacillota</taxon>
        <taxon>Bacillota incertae sedis</taxon>
        <taxon>Candidatus Coprosoma</taxon>
    </lineage>
</organism>
<evidence type="ECO:0000256" key="2">
    <source>
        <dbReference type="SAM" id="MobiDB-lite"/>
    </source>
</evidence>
<reference evidence="3" key="1">
    <citation type="submission" date="2020-10" db="EMBL/GenBank/DDBJ databases">
        <authorList>
            <person name="Gilroy R."/>
        </authorList>
    </citation>
    <scope>NUCLEOTIDE SEQUENCE</scope>
    <source>
        <strain evidence="3">CHK147-3167</strain>
    </source>
</reference>
<sequence length="674" mass="75385">MNQEYLEYFINPESINIKNDHDYDEALRGLSALRTYYLQTNNKLDILKRNDSKDYSEMNSLEDEKKLISQSIGKVSSKLDSYVSMRDIDGLTNRDMLERRLKLANERIEEIKKQKEENEKKYNTIGNLSLNTEEKQLNNFIALIQERLGKRQAQSSSQDVQDLVAEGRKTVLEIWSLIKKGSQKGNEDNSDILLGVSSARGKFNNILKKLGSDAYSLLKDENDFLVDVNYYIRLCDKMELYQNIRKNASTNGVLPTQEKLDELKKEIEDAYKEIENNYKALGGKFMEIPSKTQAKGYAVFEFDGVTYVVSNEVTDSLIKEGLDGVLSDNVVLLSGLKPGINNYSAKGLKINVDDSGKITVLDKDGKEINSKYYDEVKKDQLGNYAVYEYNGVKYVFGNDLNSDKVRKGIPGLEGANNIMLVNSLKPGMNRLKLDNDHAVLINLDGDGKIKLIDSDNKDLAASYFENDKQASTLSLDNSPVKNNNKSTPQKVDDAHEASKNLLSKLKKNWKKIVLGVATLAVVATTGLGISNIVRSFNGPEQEVTQSREIESQQHKISDSVKSQVEETNNSDNIDYQSVVNDVANSGLNVYSDAYSATSRTNGQTANQWFQYDSPVGVYNTATHSYQNLTADQLASLDALEALAQDPNNAVLFGESMQNASGFMNAQDLIQSIQK</sequence>
<evidence type="ECO:0000256" key="1">
    <source>
        <dbReference type="SAM" id="Coils"/>
    </source>
</evidence>
<dbReference type="EMBL" id="DVFV01000020">
    <property type="protein sequence ID" value="HIQ90160.1"/>
    <property type="molecule type" value="Genomic_DNA"/>
</dbReference>
<reference evidence="3" key="2">
    <citation type="journal article" date="2021" name="PeerJ">
        <title>Extensive microbial diversity within the chicken gut microbiome revealed by metagenomics and culture.</title>
        <authorList>
            <person name="Gilroy R."/>
            <person name="Ravi A."/>
            <person name="Getino M."/>
            <person name="Pursley I."/>
            <person name="Horton D.L."/>
            <person name="Alikhan N.F."/>
            <person name="Baker D."/>
            <person name="Gharbi K."/>
            <person name="Hall N."/>
            <person name="Watson M."/>
            <person name="Adriaenssens E.M."/>
            <person name="Foster-Nyarko E."/>
            <person name="Jarju S."/>
            <person name="Secka A."/>
            <person name="Antonio M."/>
            <person name="Oren A."/>
            <person name="Chaudhuri R.R."/>
            <person name="La Ragione R."/>
            <person name="Hildebrand F."/>
            <person name="Pallen M.J."/>
        </authorList>
    </citation>
    <scope>NUCLEOTIDE SEQUENCE</scope>
    <source>
        <strain evidence="3">CHK147-3167</strain>
    </source>
</reference>
<keyword evidence="1" id="KW-0175">Coiled coil</keyword>
<accession>A0A9D0ZRT2</accession>
<protein>
    <submittedName>
        <fullName evidence="3">Uncharacterized protein</fullName>
    </submittedName>
</protein>
<feature type="compositionally biased region" description="Polar residues" evidence="2">
    <location>
        <begin position="473"/>
        <end position="489"/>
    </location>
</feature>
<feature type="coiled-coil region" evidence="1">
    <location>
        <begin position="257"/>
        <end position="284"/>
    </location>
</feature>
<feature type="region of interest" description="Disordered" evidence="2">
    <location>
        <begin position="473"/>
        <end position="494"/>
    </location>
</feature>
<feature type="coiled-coil region" evidence="1">
    <location>
        <begin position="94"/>
        <end position="121"/>
    </location>
</feature>